<organism evidence="1 2">
    <name type="scientific">Dactylosporangium maewongense</name>
    <dbReference type="NCBI Taxonomy" id="634393"/>
    <lineage>
        <taxon>Bacteria</taxon>
        <taxon>Bacillati</taxon>
        <taxon>Actinomycetota</taxon>
        <taxon>Actinomycetes</taxon>
        <taxon>Micromonosporales</taxon>
        <taxon>Micromonosporaceae</taxon>
        <taxon>Dactylosporangium</taxon>
    </lineage>
</organism>
<protein>
    <submittedName>
        <fullName evidence="1">Uncharacterized protein</fullName>
    </submittedName>
</protein>
<name>A0ABN1ZVK7_9ACTN</name>
<comment type="caution">
    <text evidence="1">The sequence shown here is derived from an EMBL/GenBank/DDBJ whole genome shotgun (WGS) entry which is preliminary data.</text>
</comment>
<proteinExistence type="predicted"/>
<dbReference type="Proteomes" id="UP001501470">
    <property type="component" value="Unassembled WGS sequence"/>
</dbReference>
<evidence type="ECO:0000313" key="2">
    <source>
        <dbReference type="Proteomes" id="UP001501470"/>
    </source>
</evidence>
<dbReference type="EMBL" id="BAAAQD010000002">
    <property type="protein sequence ID" value="GAA1505370.1"/>
    <property type="molecule type" value="Genomic_DNA"/>
</dbReference>
<evidence type="ECO:0000313" key="1">
    <source>
        <dbReference type="EMBL" id="GAA1505370.1"/>
    </source>
</evidence>
<keyword evidence="2" id="KW-1185">Reference proteome</keyword>
<gene>
    <name evidence="1" type="ORF">GCM10009827_018650</name>
</gene>
<sequence length="57" mass="5715">MSGTGVLSTGVAQTGVGCSVLVIMSLPVSVGPLPEGRWKQLSAPSLCTRSGEVGSRL</sequence>
<accession>A0ABN1ZVK7</accession>
<reference evidence="1 2" key="1">
    <citation type="journal article" date="2019" name="Int. J. Syst. Evol. Microbiol.">
        <title>The Global Catalogue of Microorganisms (GCM) 10K type strain sequencing project: providing services to taxonomists for standard genome sequencing and annotation.</title>
        <authorList>
            <consortium name="The Broad Institute Genomics Platform"/>
            <consortium name="The Broad Institute Genome Sequencing Center for Infectious Disease"/>
            <person name="Wu L."/>
            <person name="Ma J."/>
        </authorList>
    </citation>
    <scope>NUCLEOTIDE SEQUENCE [LARGE SCALE GENOMIC DNA]</scope>
    <source>
        <strain evidence="1 2">JCM 15933</strain>
    </source>
</reference>